<evidence type="ECO:0000313" key="3">
    <source>
        <dbReference type="EMBL" id="MFD1787558.1"/>
    </source>
</evidence>
<comment type="caution">
    <text evidence="1">Lacks conserved residue(s) required for the propagation of feature annotation.</text>
</comment>
<dbReference type="PANTHER" id="PTHR35152:SF1">
    <property type="entry name" value="DOMAIN SIGNALLING PROTEIN, PUTATIVE (AFU_ORTHOLOGUE AFUA_5G11310)-RELATED"/>
    <property type="match status" value="1"/>
</dbReference>
<keyword evidence="1" id="KW-0472">Membrane</keyword>
<reference evidence="4" key="1">
    <citation type="journal article" date="2019" name="Int. J. Syst. Evol. Microbiol.">
        <title>The Global Catalogue of Microorganisms (GCM) 10K type strain sequencing project: providing services to taxonomists for standard genome sequencing and annotation.</title>
        <authorList>
            <consortium name="The Broad Institute Genomics Platform"/>
            <consortium name="The Broad Institute Genome Sequencing Center for Infectious Disease"/>
            <person name="Wu L."/>
            <person name="Ma J."/>
        </authorList>
    </citation>
    <scope>NUCLEOTIDE SEQUENCE [LARGE SCALE GENOMIC DNA]</scope>
    <source>
        <strain evidence="4">Q85</strain>
    </source>
</reference>
<dbReference type="Proteomes" id="UP001597283">
    <property type="component" value="Unassembled WGS sequence"/>
</dbReference>
<keyword evidence="4" id="KW-1185">Reference proteome</keyword>
<feature type="domain" description="MHYT" evidence="2">
    <location>
        <begin position="19"/>
        <end position="208"/>
    </location>
</feature>
<feature type="transmembrane region" description="Helical" evidence="1">
    <location>
        <begin position="55"/>
        <end position="78"/>
    </location>
</feature>
<evidence type="ECO:0000259" key="2">
    <source>
        <dbReference type="PROSITE" id="PS50924"/>
    </source>
</evidence>
<gene>
    <name evidence="3" type="ORF">ACFSC3_08235</name>
</gene>
<dbReference type="InterPro" id="IPR005330">
    <property type="entry name" value="MHYT_dom"/>
</dbReference>
<proteinExistence type="predicted"/>
<dbReference type="PROSITE" id="PS50924">
    <property type="entry name" value="MHYT"/>
    <property type="match status" value="1"/>
</dbReference>
<evidence type="ECO:0000256" key="1">
    <source>
        <dbReference type="PROSITE-ProRule" id="PRU00244"/>
    </source>
</evidence>
<keyword evidence="1" id="KW-1133">Transmembrane helix</keyword>
<dbReference type="PANTHER" id="PTHR35152">
    <property type="entry name" value="DOMAIN SIGNALLING PROTEIN, PUTATIVE (AFU_ORTHOLOGUE AFUA_5G11310)-RELATED"/>
    <property type="match status" value="1"/>
</dbReference>
<protein>
    <submittedName>
        <fullName evidence="3">MHYT domain-containing protein</fullName>
    </submittedName>
</protein>
<feature type="transmembrane region" description="Helical" evidence="1">
    <location>
        <begin position="90"/>
        <end position="111"/>
    </location>
</feature>
<organism evidence="3 4">
    <name type="scientific">Sphingomonas floccifaciens</name>
    <dbReference type="NCBI Taxonomy" id="1844115"/>
    <lineage>
        <taxon>Bacteria</taxon>
        <taxon>Pseudomonadati</taxon>
        <taxon>Pseudomonadota</taxon>
        <taxon>Alphaproteobacteria</taxon>
        <taxon>Sphingomonadales</taxon>
        <taxon>Sphingomonadaceae</taxon>
        <taxon>Sphingomonas</taxon>
    </lineage>
</organism>
<dbReference type="Pfam" id="PF03707">
    <property type="entry name" value="MHYT"/>
    <property type="match status" value="3"/>
</dbReference>
<keyword evidence="1" id="KW-0812">Transmembrane</keyword>
<accession>A0ABW4NC83</accession>
<dbReference type="RefSeq" id="WP_380939929.1">
    <property type="nucleotide sequence ID" value="NZ_JBHUFC010000003.1"/>
</dbReference>
<feature type="transmembrane region" description="Helical" evidence="1">
    <location>
        <begin position="21"/>
        <end position="43"/>
    </location>
</feature>
<comment type="caution">
    <text evidence="3">The sequence shown here is derived from an EMBL/GenBank/DDBJ whole genome shotgun (WGS) entry which is preliminary data.</text>
</comment>
<feature type="transmembrane region" description="Helical" evidence="1">
    <location>
        <begin position="123"/>
        <end position="143"/>
    </location>
</feature>
<dbReference type="EMBL" id="JBHUFC010000003">
    <property type="protein sequence ID" value="MFD1787558.1"/>
    <property type="molecule type" value="Genomic_DNA"/>
</dbReference>
<evidence type="ECO:0000313" key="4">
    <source>
        <dbReference type="Proteomes" id="UP001597283"/>
    </source>
</evidence>
<feature type="transmembrane region" description="Helical" evidence="1">
    <location>
        <begin position="155"/>
        <end position="174"/>
    </location>
</feature>
<sequence>MRRFAACGITWGMILHGVHDFYLVTLSIVVAIIASFTALSLAGRVREARDHTRQVWLAAAAIALGGGIWSMHFVAMLAFRMPGMATSYDLAPTVGSLALAIGFTGGGLALLDWSMPTARRTLCAGLLIGAGVATMHYVGMAAMRMPATLHYDLRWVAISIIVAIVAATVAVWLATQRQEIGRRAAAAVVMGAAISGMHYSGMHAANFTRAAMPVDDAQGFASLGQAFLATAIGADKGHVRYRTGHSRDARGLLRRASS</sequence>
<name>A0ABW4NC83_9SPHN</name>